<dbReference type="AlphaFoldDB" id="M0ZYF4"/>
<dbReference type="PaxDb" id="4113-PGSC0003DMT400010683"/>
<sequence length="69" mass="7430">MLPTTINKLLFLLPSLKGVCVQAVVTSVDSTGDALDALNTHGRCIDIILVEASLLIFKEFLISPCRTSI</sequence>
<keyword evidence="1" id="KW-0732">Signal</keyword>
<reference evidence="3" key="1">
    <citation type="journal article" date="2011" name="Nature">
        <title>Genome sequence and analysis of the tuber crop potato.</title>
        <authorList>
            <consortium name="The Potato Genome Sequencing Consortium"/>
        </authorList>
    </citation>
    <scope>NUCLEOTIDE SEQUENCE [LARGE SCALE GENOMIC DNA]</scope>
    <source>
        <strain evidence="3">cv. DM1-3 516 R44</strain>
    </source>
</reference>
<dbReference type="Proteomes" id="UP000011115">
    <property type="component" value="Unassembled WGS sequence"/>
</dbReference>
<organism evidence="2 3">
    <name type="scientific">Solanum tuberosum</name>
    <name type="common">Potato</name>
    <dbReference type="NCBI Taxonomy" id="4113"/>
    <lineage>
        <taxon>Eukaryota</taxon>
        <taxon>Viridiplantae</taxon>
        <taxon>Streptophyta</taxon>
        <taxon>Embryophyta</taxon>
        <taxon>Tracheophyta</taxon>
        <taxon>Spermatophyta</taxon>
        <taxon>Magnoliopsida</taxon>
        <taxon>eudicotyledons</taxon>
        <taxon>Gunneridae</taxon>
        <taxon>Pentapetalae</taxon>
        <taxon>asterids</taxon>
        <taxon>lamiids</taxon>
        <taxon>Solanales</taxon>
        <taxon>Solanaceae</taxon>
        <taxon>Solanoideae</taxon>
        <taxon>Solaneae</taxon>
        <taxon>Solanum</taxon>
    </lineage>
</organism>
<feature type="signal peptide" evidence="1">
    <location>
        <begin position="1"/>
        <end position="23"/>
    </location>
</feature>
<dbReference type="InParanoid" id="M0ZYF4"/>
<reference evidence="2" key="2">
    <citation type="submission" date="2015-06" db="UniProtKB">
        <authorList>
            <consortium name="EnsemblPlants"/>
        </authorList>
    </citation>
    <scope>IDENTIFICATION</scope>
    <source>
        <strain evidence="2">DM1-3 516 R44</strain>
    </source>
</reference>
<feature type="chain" id="PRO_5004012270" evidence="1">
    <location>
        <begin position="24"/>
        <end position="69"/>
    </location>
</feature>
<accession>M0ZYF4</accession>
<dbReference type="Gramene" id="PGSC0003DMT400010683">
    <property type="protein sequence ID" value="PGSC0003DMT400010683"/>
    <property type="gene ID" value="PGSC0003DMG400004169"/>
</dbReference>
<protein>
    <submittedName>
        <fullName evidence="2">Uncharacterized protein</fullName>
    </submittedName>
</protein>
<evidence type="ECO:0000256" key="1">
    <source>
        <dbReference type="SAM" id="SignalP"/>
    </source>
</evidence>
<proteinExistence type="predicted"/>
<dbReference type="EnsemblPlants" id="PGSC0003DMT400010683">
    <property type="protein sequence ID" value="PGSC0003DMT400010683"/>
    <property type="gene ID" value="PGSC0003DMG400004169"/>
</dbReference>
<evidence type="ECO:0000313" key="2">
    <source>
        <dbReference type="EnsemblPlants" id="PGSC0003DMT400010683"/>
    </source>
</evidence>
<keyword evidence="3" id="KW-1185">Reference proteome</keyword>
<name>M0ZYF4_SOLTU</name>
<evidence type="ECO:0000313" key="3">
    <source>
        <dbReference type="Proteomes" id="UP000011115"/>
    </source>
</evidence>
<dbReference type="HOGENOM" id="CLU_2780817_0_0_1"/>